<comment type="caution">
    <text evidence="2">The sequence shown here is derived from an EMBL/GenBank/DDBJ whole genome shotgun (WGS) entry which is preliminary data.</text>
</comment>
<name>A0A9P5P0I7_GYMJU</name>
<dbReference type="EMBL" id="JADNYJ010000007">
    <property type="protein sequence ID" value="KAF8910152.1"/>
    <property type="molecule type" value="Genomic_DNA"/>
</dbReference>
<dbReference type="OrthoDB" id="1684102at2759"/>
<protein>
    <submittedName>
        <fullName evidence="2">Uncharacterized protein</fullName>
    </submittedName>
</protein>
<gene>
    <name evidence="2" type="ORF">CPB84DRAFT_1672881</name>
</gene>
<sequence>MLRFFNFCTAFTLVSVLSVLVNRRLSNESISRNDSSTDILTGNNPDTTVVILNWSRFHNVRKITSSICENLLEDVVDGIVVWNNNPRQIAFSGFVNTTCPEQKLKIVNSPENLYFQARYMACAQAKTPYCFIQDDDFLVLPEIIRALAVRMKEASLPSIHLQPADEMLSSELRTISVGPRIRTTFAWLGYGTIVTRMYAIEFLSLLDVLKLSVEEHQMADNYFTILRNVIPERWFEPGIPLGGGQPFTVGFEGEERNNRHIIRAAELLDAITSSSDYYHGLPYVNFSPHPIDNSISRAPCHGLSRLCVFETSIKLLSDIGIESAMSAATEILKLEKNRYQQLGQAKKEHYLGFPPSSAVDGRYETAFRSPESKCLHGLPRSMQLIRIF</sequence>
<organism evidence="2 3">
    <name type="scientific">Gymnopilus junonius</name>
    <name type="common">Spectacular rustgill mushroom</name>
    <name type="synonym">Gymnopilus spectabilis subsp. junonius</name>
    <dbReference type="NCBI Taxonomy" id="109634"/>
    <lineage>
        <taxon>Eukaryota</taxon>
        <taxon>Fungi</taxon>
        <taxon>Dikarya</taxon>
        <taxon>Basidiomycota</taxon>
        <taxon>Agaricomycotina</taxon>
        <taxon>Agaricomycetes</taxon>
        <taxon>Agaricomycetidae</taxon>
        <taxon>Agaricales</taxon>
        <taxon>Agaricineae</taxon>
        <taxon>Hymenogastraceae</taxon>
        <taxon>Gymnopilus</taxon>
    </lineage>
</organism>
<evidence type="ECO:0000313" key="2">
    <source>
        <dbReference type="EMBL" id="KAF8910152.1"/>
    </source>
</evidence>
<dbReference type="AlphaFoldDB" id="A0A9P5P0I7"/>
<proteinExistence type="predicted"/>
<dbReference type="SUPFAM" id="SSF53448">
    <property type="entry name" value="Nucleotide-diphospho-sugar transferases"/>
    <property type="match status" value="1"/>
</dbReference>
<evidence type="ECO:0000313" key="3">
    <source>
        <dbReference type="Proteomes" id="UP000724874"/>
    </source>
</evidence>
<keyword evidence="3" id="KW-1185">Reference proteome</keyword>
<keyword evidence="1" id="KW-0732">Signal</keyword>
<feature type="signal peptide" evidence="1">
    <location>
        <begin position="1"/>
        <end position="18"/>
    </location>
</feature>
<dbReference type="Gene3D" id="3.90.550.10">
    <property type="entry name" value="Spore Coat Polysaccharide Biosynthesis Protein SpsA, Chain A"/>
    <property type="match status" value="1"/>
</dbReference>
<accession>A0A9P5P0I7</accession>
<reference evidence="2" key="1">
    <citation type="submission" date="2020-11" db="EMBL/GenBank/DDBJ databases">
        <authorList>
            <consortium name="DOE Joint Genome Institute"/>
            <person name="Ahrendt S."/>
            <person name="Riley R."/>
            <person name="Andreopoulos W."/>
            <person name="LaButti K."/>
            <person name="Pangilinan J."/>
            <person name="Ruiz-duenas F.J."/>
            <person name="Barrasa J.M."/>
            <person name="Sanchez-Garcia M."/>
            <person name="Camarero S."/>
            <person name="Miyauchi S."/>
            <person name="Serrano A."/>
            <person name="Linde D."/>
            <person name="Babiker R."/>
            <person name="Drula E."/>
            <person name="Ayuso-Fernandez I."/>
            <person name="Pacheco R."/>
            <person name="Padilla G."/>
            <person name="Ferreira P."/>
            <person name="Barriuso J."/>
            <person name="Kellner H."/>
            <person name="Castanera R."/>
            <person name="Alfaro M."/>
            <person name="Ramirez L."/>
            <person name="Pisabarro A.G."/>
            <person name="Kuo A."/>
            <person name="Tritt A."/>
            <person name="Lipzen A."/>
            <person name="He G."/>
            <person name="Yan M."/>
            <person name="Ng V."/>
            <person name="Cullen D."/>
            <person name="Martin F."/>
            <person name="Rosso M.-N."/>
            <person name="Henrissat B."/>
            <person name="Hibbett D."/>
            <person name="Martinez A.T."/>
            <person name="Grigoriev I.V."/>
        </authorList>
    </citation>
    <scope>NUCLEOTIDE SEQUENCE</scope>
    <source>
        <strain evidence="2">AH 44721</strain>
    </source>
</reference>
<evidence type="ECO:0000256" key="1">
    <source>
        <dbReference type="SAM" id="SignalP"/>
    </source>
</evidence>
<dbReference type="InterPro" id="IPR029044">
    <property type="entry name" value="Nucleotide-diphossugar_trans"/>
</dbReference>
<dbReference type="Proteomes" id="UP000724874">
    <property type="component" value="Unassembled WGS sequence"/>
</dbReference>
<feature type="chain" id="PRO_5040327540" evidence="1">
    <location>
        <begin position="19"/>
        <end position="388"/>
    </location>
</feature>